<dbReference type="SUPFAM" id="SSF52172">
    <property type="entry name" value="CheY-like"/>
    <property type="match status" value="1"/>
</dbReference>
<name>W4LJT2_ENTF1</name>
<organism evidence="8 9">
    <name type="scientific">Entotheonella factor</name>
    <dbReference type="NCBI Taxonomy" id="1429438"/>
    <lineage>
        <taxon>Bacteria</taxon>
        <taxon>Pseudomonadati</taxon>
        <taxon>Nitrospinota/Tectimicrobiota group</taxon>
        <taxon>Candidatus Tectimicrobiota</taxon>
        <taxon>Candidatus Entotheonellia</taxon>
        <taxon>Candidatus Entotheonellales</taxon>
        <taxon>Candidatus Entotheonellaceae</taxon>
        <taxon>Candidatus Entotheonella</taxon>
    </lineage>
</organism>
<evidence type="ECO:0000256" key="1">
    <source>
        <dbReference type="ARBA" id="ARBA00000085"/>
    </source>
</evidence>
<keyword evidence="3 4" id="KW-0597">Phosphoprotein</keyword>
<evidence type="ECO:0000256" key="3">
    <source>
        <dbReference type="ARBA" id="ARBA00022553"/>
    </source>
</evidence>
<dbReference type="AlphaFoldDB" id="W4LJT2"/>
<dbReference type="Pfam" id="PF00512">
    <property type="entry name" value="HisKA"/>
    <property type="match status" value="1"/>
</dbReference>
<comment type="catalytic activity">
    <reaction evidence="1">
        <text>ATP + protein L-histidine = ADP + protein N-phospho-L-histidine.</text>
        <dbReference type="EC" id="2.7.13.3"/>
    </reaction>
</comment>
<dbReference type="PANTHER" id="PTHR43065">
    <property type="entry name" value="SENSOR HISTIDINE KINASE"/>
    <property type="match status" value="1"/>
</dbReference>
<dbReference type="PANTHER" id="PTHR43065:SF42">
    <property type="entry name" value="TWO-COMPONENT SENSOR PPRA"/>
    <property type="match status" value="1"/>
</dbReference>
<dbReference type="SMART" id="SM00448">
    <property type="entry name" value="REC"/>
    <property type="match status" value="1"/>
</dbReference>
<dbReference type="InterPro" id="IPR001789">
    <property type="entry name" value="Sig_transdc_resp-reg_receiver"/>
</dbReference>
<evidence type="ECO:0000313" key="9">
    <source>
        <dbReference type="Proteomes" id="UP000019141"/>
    </source>
</evidence>
<dbReference type="GO" id="GO:0000155">
    <property type="term" value="F:phosphorelay sensor kinase activity"/>
    <property type="evidence" value="ECO:0007669"/>
    <property type="project" value="InterPro"/>
</dbReference>
<gene>
    <name evidence="8" type="ORF">ETSY1_19140</name>
</gene>
<dbReference type="Gene3D" id="3.40.50.2300">
    <property type="match status" value="1"/>
</dbReference>
<feature type="domain" description="Response regulatory" evidence="7">
    <location>
        <begin position="302"/>
        <end position="418"/>
    </location>
</feature>
<evidence type="ECO:0000259" key="6">
    <source>
        <dbReference type="PROSITE" id="PS50109"/>
    </source>
</evidence>
<reference evidence="8 9" key="1">
    <citation type="journal article" date="2014" name="Nature">
        <title>An environmental bacterial taxon with a large and distinct metabolic repertoire.</title>
        <authorList>
            <person name="Wilson M.C."/>
            <person name="Mori T."/>
            <person name="Ruckert C."/>
            <person name="Uria A.R."/>
            <person name="Helf M.J."/>
            <person name="Takada K."/>
            <person name="Gernert C."/>
            <person name="Steffens U.A."/>
            <person name="Heycke N."/>
            <person name="Schmitt S."/>
            <person name="Rinke C."/>
            <person name="Helfrich E.J."/>
            <person name="Brachmann A.O."/>
            <person name="Gurgui C."/>
            <person name="Wakimoto T."/>
            <person name="Kracht M."/>
            <person name="Crusemann M."/>
            <person name="Hentschel U."/>
            <person name="Abe I."/>
            <person name="Matsunaga S."/>
            <person name="Kalinowski J."/>
            <person name="Takeyama H."/>
            <person name="Piel J."/>
        </authorList>
    </citation>
    <scope>NUCLEOTIDE SEQUENCE [LARGE SCALE GENOMIC DNA]</scope>
    <source>
        <strain evidence="9">TSY1</strain>
    </source>
</reference>
<evidence type="ECO:0000256" key="5">
    <source>
        <dbReference type="SAM" id="MobiDB-lite"/>
    </source>
</evidence>
<dbReference type="EC" id="2.7.13.3" evidence="2"/>
<dbReference type="Pfam" id="PF02518">
    <property type="entry name" value="HATPase_c"/>
    <property type="match status" value="1"/>
</dbReference>
<keyword evidence="9" id="KW-1185">Reference proteome</keyword>
<dbReference type="InterPro" id="IPR036890">
    <property type="entry name" value="HATPase_C_sf"/>
</dbReference>
<evidence type="ECO:0000313" key="8">
    <source>
        <dbReference type="EMBL" id="ETW98338.1"/>
    </source>
</evidence>
<dbReference type="PROSITE" id="PS50109">
    <property type="entry name" value="HIS_KIN"/>
    <property type="match status" value="1"/>
</dbReference>
<dbReference type="HOGENOM" id="CLU_000445_114_51_7"/>
<dbReference type="SMART" id="SM00388">
    <property type="entry name" value="HisKA"/>
    <property type="match status" value="1"/>
</dbReference>
<feature type="modified residue" description="4-aspartylphosphate" evidence="4">
    <location>
        <position position="353"/>
    </location>
</feature>
<dbReference type="SUPFAM" id="SSF47384">
    <property type="entry name" value="Homodimeric domain of signal transducing histidine kinase"/>
    <property type="match status" value="1"/>
</dbReference>
<dbReference type="Pfam" id="PF00072">
    <property type="entry name" value="Response_reg"/>
    <property type="match status" value="1"/>
</dbReference>
<dbReference type="PROSITE" id="PS50110">
    <property type="entry name" value="RESPONSE_REGULATORY"/>
    <property type="match status" value="1"/>
</dbReference>
<dbReference type="SUPFAM" id="SSF55874">
    <property type="entry name" value="ATPase domain of HSP90 chaperone/DNA topoisomerase II/histidine kinase"/>
    <property type="match status" value="1"/>
</dbReference>
<dbReference type="Gene3D" id="3.30.565.10">
    <property type="entry name" value="Histidine kinase-like ATPase, C-terminal domain"/>
    <property type="match status" value="1"/>
</dbReference>
<dbReference type="CDD" id="cd17546">
    <property type="entry name" value="REC_hyHK_CKI1_RcsC-like"/>
    <property type="match status" value="1"/>
</dbReference>
<dbReference type="EMBL" id="AZHW01000564">
    <property type="protein sequence ID" value="ETW98338.1"/>
    <property type="molecule type" value="Genomic_DNA"/>
</dbReference>
<evidence type="ECO:0000256" key="2">
    <source>
        <dbReference type="ARBA" id="ARBA00012438"/>
    </source>
</evidence>
<evidence type="ECO:0000256" key="4">
    <source>
        <dbReference type="PROSITE-ProRule" id="PRU00169"/>
    </source>
</evidence>
<dbReference type="InterPro" id="IPR003661">
    <property type="entry name" value="HisK_dim/P_dom"/>
</dbReference>
<accession>W4LJT2</accession>
<dbReference type="InterPro" id="IPR036097">
    <property type="entry name" value="HisK_dim/P_sf"/>
</dbReference>
<dbReference type="InterPro" id="IPR011006">
    <property type="entry name" value="CheY-like_superfamily"/>
</dbReference>
<dbReference type="Gene3D" id="1.10.287.130">
    <property type="match status" value="1"/>
</dbReference>
<dbReference type="InterPro" id="IPR003594">
    <property type="entry name" value="HATPase_dom"/>
</dbReference>
<dbReference type="Proteomes" id="UP000019141">
    <property type="component" value="Unassembled WGS sequence"/>
</dbReference>
<proteinExistence type="predicted"/>
<dbReference type="SMART" id="SM00387">
    <property type="entry name" value="HATPase_c"/>
    <property type="match status" value="1"/>
</dbReference>
<feature type="compositionally biased region" description="Polar residues" evidence="5">
    <location>
        <begin position="1"/>
        <end position="11"/>
    </location>
</feature>
<dbReference type="PRINTS" id="PR00344">
    <property type="entry name" value="BCTRLSENSOR"/>
</dbReference>
<feature type="domain" description="Histidine kinase" evidence="6">
    <location>
        <begin position="60"/>
        <end position="283"/>
    </location>
</feature>
<comment type="caution">
    <text evidence="8">The sequence shown here is derived from an EMBL/GenBank/DDBJ whole genome shotgun (WGS) entry which is preliminary data.</text>
</comment>
<dbReference type="CDD" id="cd00082">
    <property type="entry name" value="HisKA"/>
    <property type="match status" value="1"/>
</dbReference>
<sequence length="425" mass="46510">MGESTSHQDWQPPSPAAIETLPNDPEALQALWREQTDMGRFHEQLQQFHRLQGLGALAEGIVHEFNNILAAMLGFTEITLPLLPTDSPAQHNLQSVYTAGQRARAIIRQTLNYSRAATTVSQPWDYAPMVTEVLGLLRASLPKTVEIREEIASDVGAILADPASMQQLLINLCTNAAHALEAPGFVDVKVDICPRDEALAAQHPSLPPGDYIRLRVQDNGCGIPPESLDRIFDPFFTTKASTKGMGLGLTIVNRIVATYQGAIAVESTLGNGTTFTVYLPHASASTSTVSQAETRIAQGKGNFLLVDDEIMLAQVSKHLLERLGYTVEVYTSSKEAVERFRQAPHHYDLVITDLTMPEMNGVQLITVLKVIRPNIQIILCTGFGHTLDEETLEALGVNALLLKPIETPELAETVQQVLQSREPSQ</sequence>
<protein>
    <recommendedName>
        <fullName evidence="2">histidine kinase</fullName>
        <ecNumber evidence="2">2.7.13.3</ecNumber>
    </recommendedName>
</protein>
<feature type="region of interest" description="Disordered" evidence="5">
    <location>
        <begin position="1"/>
        <end position="21"/>
    </location>
</feature>
<evidence type="ECO:0000259" key="7">
    <source>
        <dbReference type="PROSITE" id="PS50110"/>
    </source>
</evidence>
<dbReference type="InterPro" id="IPR005467">
    <property type="entry name" value="His_kinase_dom"/>
</dbReference>
<dbReference type="InterPro" id="IPR004358">
    <property type="entry name" value="Sig_transdc_His_kin-like_C"/>
</dbReference>